<accession>A0A6G6Y0F5</accession>
<dbReference type="AlphaFoldDB" id="A0A6G6Y0F5"/>
<name>A0A6G6Y0F5_9SPHN</name>
<dbReference type="RefSeq" id="WP_165325401.1">
    <property type="nucleotide sequence ID" value="NZ_CP049109.1"/>
</dbReference>
<sequence length="74" mass="8060">MVVCVRRDADQWCVPLVSSWSVEDSAPAREARLTRDYSLSPCGYRATLHKCGSAGVTVKVSAGEAELVRRPLVP</sequence>
<evidence type="ECO:0000313" key="1">
    <source>
        <dbReference type="EMBL" id="QIG78402.1"/>
    </source>
</evidence>
<protein>
    <submittedName>
        <fullName evidence="1">Uncharacterized protein</fullName>
    </submittedName>
</protein>
<evidence type="ECO:0000313" key="2">
    <source>
        <dbReference type="Proteomes" id="UP000501568"/>
    </source>
</evidence>
<dbReference type="Proteomes" id="UP000501568">
    <property type="component" value="Chromosome"/>
</dbReference>
<gene>
    <name evidence="1" type="ORF">G5C33_00390</name>
</gene>
<reference evidence="1 2" key="1">
    <citation type="submission" date="2020-02" db="EMBL/GenBank/DDBJ databases">
        <authorList>
            <person name="Zheng R.K."/>
            <person name="Sun C.M."/>
        </authorList>
    </citation>
    <scope>NUCLEOTIDE SEQUENCE [LARGE SCALE GENOMIC DNA]</scope>
    <source>
        <strain evidence="2">zrk23</strain>
    </source>
</reference>
<dbReference type="KEGG" id="spzr:G5C33_00390"/>
<dbReference type="EMBL" id="CP049109">
    <property type="protein sequence ID" value="QIG78402.1"/>
    <property type="molecule type" value="Genomic_DNA"/>
</dbReference>
<keyword evidence="2" id="KW-1185">Reference proteome</keyword>
<organism evidence="1 2">
    <name type="scientific">Stakelama tenebrarum</name>
    <dbReference type="NCBI Taxonomy" id="2711215"/>
    <lineage>
        <taxon>Bacteria</taxon>
        <taxon>Pseudomonadati</taxon>
        <taxon>Pseudomonadota</taxon>
        <taxon>Alphaproteobacteria</taxon>
        <taxon>Sphingomonadales</taxon>
        <taxon>Sphingomonadaceae</taxon>
        <taxon>Stakelama</taxon>
    </lineage>
</organism>
<proteinExistence type="predicted"/>